<sequence length="208" mass="24181">MHKTTYTEAHHLLAKFWKDYNKIVEGENKNSLEHNLSKSKPFGFLEKALAEHKRKVKNHVKELEDHHHKKNVGEHVKEIEDHHKKNTNKEPEKSTKEDKAEPSERKEEVDDENTPLLGKEHDNQVSEVEEILGEENAPLAGKEHGRGEIAEGITKEIDNLDKHVKDLREKNVEVHKYISYHSYFYTFSGQSGQESVCIQDLYLPKIFA</sequence>
<keyword evidence="2" id="KW-1185">Reference proteome</keyword>
<protein>
    <submittedName>
        <fullName evidence="1">Uncharacterized protein</fullName>
    </submittedName>
</protein>
<evidence type="ECO:0000313" key="1">
    <source>
        <dbReference type="EMBL" id="CAK5107252.1"/>
    </source>
</evidence>
<comment type="caution">
    <text evidence="1">The sequence shown here is derived from an EMBL/GenBank/DDBJ whole genome shotgun (WGS) entry which is preliminary data.</text>
</comment>
<evidence type="ECO:0000313" key="2">
    <source>
        <dbReference type="Proteomes" id="UP001497535"/>
    </source>
</evidence>
<organism evidence="1 2">
    <name type="scientific">Meloidogyne enterolobii</name>
    <name type="common">Root-knot nematode worm</name>
    <name type="synonym">Meloidogyne mayaguensis</name>
    <dbReference type="NCBI Taxonomy" id="390850"/>
    <lineage>
        <taxon>Eukaryota</taxon>
        <taxon>Metazoa</taxon>
        <taxon>Ecdysozoa</taxon>
        <taxon>Nematoda</taxon>
        <taxon>Chromadorea</taxon>
        <taxon>Rhabditida</taxon>
        <taxon>Tylenchina</taxon>
        <taxon>Tylenchomorpha</taxon>
        <taxon>Tylenchoidea</taxon>
        <taxon>Meloidogynidae</taxon>
        <taxon>Meloidogyninae</taxon>
        <taxon>Meloidogyne</taxon>
    </lineage>
</organism>
<name>A0ACB1AVC0_MELEN</name>
<gene>
    <name evidence="1" type="ORF">MENTE1834_LOCUS43657</name>
</gene>
<reference evidence="1" key="1">
    <citation type="submission" date="2023-11" db="EMBL/GenBank/DDBJ databases">
        <authorList>
            <person name="Poullet M."/>
        </authorList>
    </citation>
    <scope>NUCLEOTIDE SEQUENCE</scope>
    <source>
        <strain evidence="1">E1834</strain>
    </source>
</reference>
<dbReference type="Proteomes" id="UP001497535">
    <property type="component" value="Unassembled WGS sequence"/>
</dbReference>
<dbReference type="EMBL" id="CAVMJV010000124">
    <property type="protein sequence ID" value="CAK5107252.1"/>
    <property type="molecule type" value="Genomic_DNA"/>
</dbReference>
<accession>A0ACB1AVC0</accession>
<proteinExistence type="predicted"/>